<feature type="domain" description="FAS1-like dehydratase" evidence="1">
    <location>
        <begin position="12"/>
        <end position="133"/>
    </location>
</feature>
<accession>A0A6J7CAX9</accession>
<dbReference type="SUPFAM" id="SSF54637">
    <property type="entry name" value="Thioesterase/thiol ester dehydrase-isomerase"/>
    <property type="match status" value="1"/>
</dbReference>
<dbReference type="EMBL" id="CAEZZU010000223">
    <property type="protein sequence ID" value="CAB4789211.1"/>
    <property type="molecule type" value="Genomic_DNA"/>
</dbReference>
<protein>
    <submittedName>
        <fullName evidence="4">Unannotated protein</fullName>
    </submittedName>
</protein>
<evidence type="ECO:0000313" key="3">
    <source>
        <dbReference type="EMBL" id="CAB4789211.1"/>
    </source>
</evidence>
<proteinExistence type="predicted"/>
<gene>
    <name evidence="2" type="ORF">UFOPK2242_00248</name>
    <name evidence="3" type="ORF">UFOPK2925_01308</name>
    <name evidence="4" type="ORF">UFOPK3317_00048</name>
</gene>
<dbReference type="InterPro" id="IPR029069">
    <property type="entry name" value="HotDog_dom_sf"/>
</dbReference>
<evidence type="ECO:0000259" key="1">
    <source>
        <dbReference type="Pfam" id="PF13452"/>
    </source>
</evidence>
<evidence type="ECO:0000313" key="2">
    <source>
        <dbReference type="EMBL" id="CAB4648331.1"/>
    </source>
</evidence>
<dbReference type="Gene3D" id="3.10.129.10">
    <property type="entry name" value="Hotdog Thioesterase"/>
    <property type="match status" value="1"/>
</dbReference>
<dbReference type="EMBL" id="CAFBLK010000004">
    <property type="protein sequence ID" value="CAB4855392.1"/>
    <property type="molecule type" value="Genomic_DNA"/>
</dbReference>
<dbReference type="Pfam" id="PF13452">
    <property type="entry name" value="FAS1_DH_region"/>
    <property type="match status" value="1"/>
</dbReference>
<sequence>MIDKDAIGSTDDGYVMQVELGKIREFARATQSANTAYLETANPVIPPTFLTTQQFWSTPGSGVFSKIKMDRRRLLHGAQEYVFHGPPPKAGTTLSVQTRIDDIYEKEGRRGGTMTFVVSVTEFRDAEGVLVAEARSTAIETGRAPEKDAS</sequence>
<dbReference type="AlphaFoldDB" id="A0A6J7CAX9"/>
<evidence type="ECO:0000313" key="4">
    <source>
        <dbReference type="EMBL" id="CAB4855392.1"/>
    </source>
</evidence>
<reference evidence="4" key="1">
    <citation type="submission" date="2020-05" db="EMBL/GenBank/DDBJ databases">
        <authorList>
            <person name="Chiriac C."/>
            <person name="Salcher M."/>
            <person name="Ghai R."/>
            <person name="Kavagutti S V."/>
        </authorList>
    </citation>
    <scope>NUCLEOTIDE SEQUENCE</scope>
</reference>
<dbReference type="InterPro" id="IPR039569">
    <property type="entry name" value="FAS1-like_DH_region"/>
</dbReference>
<name>A0A6J7CAX9_9ZZZZ</name>
<dbReference type="EMBL" id="CAEZWM010000015">
    <property type="protein sequence ID" value="CAB4648331.1"/>
    <property type="molecule type" value="Genomic_DNA"/>
</dbReference>
<organism evidence="4">
    <name type="scientific">freshwater metagenome</name>
    <dbReference type="NCBI Taxonomy" id="449393"/>
    <lineage>
        <taxon>unclassified sequences</taxon>
        <taxon>metagenomes</taxon>
        <taxon>ecological metagenomes</taxon>
    </lineage>
</organism>